<evidence type="ECO:0000313" key="2">
    <source>
        <dbReference type="Proteomes" id="UP001589643"/>
    </source>
</evidence>
<keyword evidence="2" id="KW-1185">Reference proteome</keyword>
<organism evidence="1 2">
    <name type="scientific">Microbacterium plantarum</name>
    <dbReference type="NCBI Taxonomy" id="1816425"/>
    <lineage>
        <taxon>Bacteria</taxon>
        <taxon>Bacillati</taxon>
        <taxon>Actinomycetota</taxon>
        <taxon>Actinomycetes</taxon>
        <taxon>Micrococcales</taxon>
        <taxon>Microbacteriaceae</taxon>
        <taxon>Microbacterium</taxon>
    </lineage>
</organism>
<dbReference type="InterPro" id="IPR027417">
    <property type="entry name" value="P-loop_NTPase"/>
</dbReference>
<comment type="caution">
    <text evidence="1">The sequence shown here is derived from an EMBL/GenBank/DDBJ whole genome shotgun (WGS) entry which is preliminary data.</text>
</comment>
<dbReference type="NCBIfam" id="NF005115">
    <property type="entry name" value="PRK06547.1"/>
    <property type="match status" value="1"/>
</dbReference>
<sequence length="192" mass="21027">MSSAPSRSRAVARLTSAALVRTVLGEVSPGDVVIIDGRSGAGKSTLARELQRQWDGAQPPQLIALDELYPGWDGLAAGAEYAVARVLAPRRTGAPARWQQWDWGTDRYGPDRALKGDESIILEGSGALTAAAAAFATVRIWLDAPSDVRKRRALDRDGDTYRPHWERWAAQEQDHIARNDPRRLATHVVELV</sequence>
<dbReference type="Gene3D" id="3.40.50.300">
    <property type="entry name" value="P-loop containing nucleotide triphosphate hydrolases"/>
    <property type="match status" value="1"/>
</dbReference>
<dbReference type="SUPFAM" id="SSF52540">
    <property type="entry name" value="P-loop containing nucleoside triphosphate hydrolases"/>
    <property type="match status" value="1"/>
</dbReference>
<name>A0ABV5ESX2_9MICO</name>
<reference evidence="1 2" key="1">
    <citation type="submission" date="2024-08" db="EMBL/GenBank/DDBJ databases">
        <title>Heavy metals resistant antinobacteria isolated from wastewater.</title>
        <authorList>
            <person name="Roman Ponce B."/>
            <person name="Blanco Mercado M.A."/>
            <person name="Avila Aldana I.N."/>
            <person name="Morales Arrieta S."/>
        </authorList>
    </citation>
    <scope>NUCLEOTIDE SEQUENCE [LARGE SCALE GENOMIC DNA]</scope>
    <source>
        <strain evidence="2">sma-1</strain>
    </source>
</reference>
<dbReference type="CDD" id="cd02019">
    <property type="entry name" value="NK"/>
    <property type="match status" value="1"/>
</dbReference>
<gene>
    <name evidence="1" type="ORF">AB7P39_09460</name>
</gene>
<dbReference type="Proteomes" id="UP001589643">
    <property type="component" value="Unassembled WGS sequence"/>
</dbReference>
<proteinExistence type="predicted"/>
<dbReference type="RefSeq" id="WP_240309841.1">
    <property type="nucleotide sequence ID" value="NZ_JBHLHV010000001.1"/>
</dbReference>
<dbReference type="EMBL" id="JBHLHV010000001">
    <property type="protein sequence ID" value="MFB8893069.1"/>
    <property type="molecule type" value="Genomic_DNA"/>
</dbReference>
<protein>
    <recommendedName>
        <fullName evidence="3">ATP-binding protein</fullName>
    </recommendedName>
</protein>
<evidence type="ECO:0000313" key="1">
    <source>
        <dbReference type="EMBL" id="MFB8893069.1"/>
    </source>
</evidence>
<accession>A0ABV5ESX2</accession>
<evidence type="ECO:0008006" key="3">
    <source>
        <dbReference type="Google" id="ProtNLM"/>
    </source>
</evidence>